<accession>A0A284RL80</accession>
<evidence type="ECO:0000313" key="2">
    <source>
        <dbReference type="EMBL" id="SJL09510.1"/>
    </source>
</evidence>
<reference evidence="3" key="1">
    <citation type="journal article" date="2017" name="Nat. Ecol. Evol.">
        <title>Genome expansion and lineage-specific genetic innovations in the forest pathogenic fungi Armillaria.</title>
        <authorList>
            <person name="Sipos G."/>
            <person name="Prasanna A.N."/>
            <person name="Walter M.C."/>
            <person name="O'Connor E."/>
            <person name="Balint B."/>
            <person name="Krizsan K."/>
            <person name="Kiss B."/>
            <person name="Hess J."/>
            <person name="Varga T."/>
            <person name="Slot J."/>
            <person name="Riley R."/>
            <person name="Boka B."/>
            <person name="Rigling D."/>
            <person name="Barry K."/>
            <person name="Lee J."/>
            <person name="Mihaltcheva S."/>
            <person name="LaButti K."/>
            <person name="Lipzen A."/>
            <person name="Waldron R."/>
            <person name="Moloney N.M."/>
            <person name="Sperisen C."/>
            <person name="Kredics L."/>
            <person name="Vagvoelgyi C."/>
            <person name="Patrignani A."/>
            <person name="Fitzpatrick D."/>
            <person name="Nagy I."/>
            <person name="Doyle S."/>
            <person name="Anderson J.B."/>
            <person name="Grigoriev I.V."/>
            <person name="Gueldener U."/>
            <person name="Muensterkoetter M."/>
            <person name="Nagy L.G."/>
        </authorList>
    </citation>
    <scope>NUCLEOTIDE SEQUENCE [LARGE SCALE GENOMIC DNA]</scope>
    <source>
        <strain evidence="3">C18/9</strain>
    </source>
</reference>
<evidence type="ECO:0000256" key="1">
    <source>
        <dbReference type="SAM" id="MobiDB-lite"/>
    </source>
</evidence>
<evidence type="ECO:0000313" key="3">
    <source>
        <dbReference type="Proteomes" id="UP000219338"/>
    </source>
</evidence>
<dbReference type="OrthoDB" id="3093168at2759"/>
<gene>
    <name evidence="2" type="ORF">ARMOST_12888</name>
</gene>
<dbReference type="EMBL" id="FUEG01000010">
    <property type="protein sequence ID" value="SJL09510.1"/>
    <property type="molecule type" value="Genomic_DNA"/>
</dbReference>
<feature type="compositionally biased region" description="Basic and acidic residues" evidence="1">
    <location>
        <begin position="117"/>
        <end position="133"/>
    </location>
</feature>
<dbReference type="Proteomes" id="UP000219338">
    <property type="component" value="Unassembled WGS sequence"/>
</dbReference>
<feature type="compositionally biased region" description="Basic and acidic residues" evidence="1">
    <location>
        <begin position="92"/>
        <end position="108"/>
    </location>
</feature>
<proteinExistence type="predicted"/>
<name>A0A284RL80_ARMOS</name>
<keyword evidence="3" id="KW-1185">Reference proteome</keyword>
<organism evidence="2 3">
    <name type="scientific">Armillaria ostoyae</name>
    <name type="common">Armillaria root rot fungus</name>
    <dbReference type="NCBI Taxonomy" id="47428"/>
    <lineage>
        <taxon>Eukaryota</taxon>
        <taxon>Fungi</taxon>
        <taxon>Dikarya</taxon>
        <taxon>Basidiomycota</taxon>
        <taxon>Agaricomycotina</taxon>
        <taxon>Agaricomycetes</taxon>
        <taxon>Agaricomycetidae</taxon>
        <taxon>Agaricales</taxon>
        <taxon>Marasmiineae</taxon>
        <taxon>Physalacriaceae</taxon>
        <taxon>Armillaria</taxon>
    </lineage>
</organism>
<feature type="region of interest" description="Disordered" evidence="1">
    <location>
        <begin position="92"/>
        <end position="133"/>
    </location>
</feature>
<protein>
    <submittedName>
        <fullName evidence="2">Uncharacterized protein</fullName>
    </submittedName>
</protein>
<sequence>MLLSREKREFLSPYLPEYHRVKAVAKQTPRLFAQFQSRLWLIWSKHWVPELRAPDPEDADAVRHWNRCRQRDLLVIIRTLALWEPFYAEGRKKKEAEPAELRSIRIREASAQPSGMRRSDRVPKPTKRPDGTS</sequence>
<dbReference type="AlphaFoldDB" id="A0A284RL80"/>